<reference evidence="1" key="2">
    <citation type="submission" date="2020-11" db="EMBL/GenBank/DDBJ databases">
        <authorList>
            <person name="McCartney M.A."/>
            <person name="Auch B."/>
            <person name="Kono T."/>
            <person name="Mallez S."/>
            <person name="Becker A."/>
            <person name="Gohl D.M."/>
            <person name="Silverstein K.A.T."/>
            <person name="Koren S."/>
            <person name="Bechman K.B."/>
            <person name="Herman A."/>
            <person name="Abrahante J.E."/>
            <person name="Garbe J."/>
        </authorList>
    </citation>
    <scope>NUCLEOTIDE SEQUENCE</scope>
    <source>
        <strain evidence="1">Duluth1</strain>
        <tissue evidence="1">Whole animal</tissue>
    </source>
</reference>
<comment type="caution">
    <text evidence="1">The sequence shown here is derived from an EMBL/GenBank/DDBJ whole genome shotgun (WGS) entry which is preliminary data.</text>
</comment>
<proteinExistence type="predicted"/>
<dbReference type="Proteomes" id="UP000828390">
    <property type="component" value="Unassembled WGS sequence"/>
</dbReference>
<dbReference type="AlphaFoldDB" id="A0A9D4RB34"/>
<evidence type="ECO:0000313" key="2">
    <source>
        <dbReference type="Proteomes" id="UP000828390"/>
    </source>
</evidence>
<reference evidence="1" key="1">
    <citation type="journal article" date="2019" name="bioRxiv">
        <title>The Genome of the Zebra Mussel, Dreissena polymorpha: A Resource for Invasive Species Research.</title>
        <authorList>
            <person name="McCartney M.A."/>
            <person name="Auch B."/>
            <person name="Kono T."/>
            <person name="Mallez S."/>
            <person name="Zhang Y."/>
            <person name="Obille A."/>
            <person name="Becker A."/>
            <person name="Abrahante J.E."/>
            <person name="Garbe J."/>
            <person name="Badalamenti J.P."/>
            <person name="Herman A."/>
            <person name="Mangelson H."/>
            <person name="Liachko I."/>
            <person name="Sullivan S."/>
            <person name="Sone E.D."/>
            <person name="Koren S."/>
            <person name="Silverstein K.A.T."/>
            <person name="Beckman K.B."/>
            <person name="Gohl D.M."/>
        </authorList>
    </citation>
    <scope>NUCLEOTIDE SEQUENCE</scope>
    <source>
        <strain evidence="1">Duluth1</strain>
        <tissue evidence="1">Whole animal</tissue>
    </source>
</reference>
<gene>
    <name evidence="1" type="ORF">DPMN_102666</name>
</gene>
<keyword evidence="2" id="KW-1185">Reference proteome</keyword>
<sequence length="123" mass="14284">MQLLEGTLKKVLFVHLSLGKAYLPRLQWTTLTTTKHPPHFHHPSMEQAYHFSNIQALARKAKSAIPLVLGTSQKKFQNFQIRSQMSPLQFFSEESLFKTHYSIYIVNLNGSKRFVLLKHCLNM</sequence>
<organism evidence="1 2">
    <name type="scientific">Dreissena polymorpha</name>
    <name type="common">Zebra mussel</name>
    <name type="synonym">Mytilus polymorpha</name>
    <dbReference type="NCBI Taxonomy" id="45954"/>
    <lineage>
        <taxon>Eukaryota</taxon>
        <taxon>Metazoa</taxon>
        <taxon>Spiralia</taxon>
        <taxon>Lophotrochozoa</taxon>
        <taxon>Mollusca</taxon>
        <taxon>Bivalvia</taxon>
        <taxon>Autobranchia</taxon>
        <taxon>Heteroconchia</taxon>
        <taxon>Euheterodonta</taxon>
        <taxon>Imparidentia</taxon>
        <taxon>Neoheterodontei</taxon>
        <taxon>Myida</taxon>
        <taxon>Dreissenoidea</taxon>
        <taxon>Dreissenidae</taxon>
        <taxon>Dreissena</taxon>
    </lineage>
</organism>
<evidence type="ECO:0000313" key="1">
    <source>
        <dbReference type="EMBL" id="KAH3859845.1"/>
    </source>
</evidence>
<name>A0A9D4RB34_DREPO</name>
<accession>A0A9D4RB34</accession>
<protein>
    <submittedName>
        <fullName evidence="1">Uncharacterized protein</fullName>
    </submittedName>
</protein>
<dbReference type="EMBL" id="JAIWYP010000003">
    <property type="protein sequence ID" value="KAH3859845.1"/>
    <property type="molecule type" value="Genomic_DNA"/>
</dbReference>